<dbReference type="InterPro" id="IPR046232">
    <property type="entry name" value="DUF6265"/>
</dbReference>
<comment type="caution">
    <text evidence="2">The sequence shown here is derived from an EMBL/GenBank/DDBJ whole genome shotgun (WGS) entry which is preliminary data.</text>
</comment>
<proteinExistence type="predicted"/>
<gene>
    <name evidence="2" type="ORF">KCG44_12100</name>
</gene>
<dbReference type="RefSeq" id="WP_218446376.1">
    <property type="nucleotide sequence ID" value="NZ_JAGSPA010000004.1"/>
</dbReference>
<accession>A0ABS6SGI0</accession>
<organism evidence="2 3">
    <name type="scientific">Pacificimonas pallii</name>
    <dbReference type="NCBI Taxonomy" id="2827236"/>
    <lineage>
        <taxon>Bacteria</taxon>
        <taxon>Pseudomonadati</taxon>
        <taxon>Pseudomonadota</taxon>
        <taxon>Alphaproteobacteria</taxon>
        <taxon>Sphingomonadales</taxon>
        <taxon>Sphingosinicellaceae</taxon>
        <taxon>Pacificimonas</taxon>
    </lineage>
</organism>
<evidence type="ECO:0000313" key="3">
    <source>
        <dbReference type="Proteomes" id="UP000722336"/>
    </source>
</evidence>
<evidence type="ECO:0000259" key="1">
    <source>
        <dbReference type="Pfam" id="PF19780"/>
    </source>
</evidence>
<evidence type="ECO:0000313" key="2">
    <source>
        <dbReference type="EMBL" id="MBV7257527.1"/>
    </source>
</evidence>
<dbReference type="Proteomes" id="UP000722336">
    <property type="component" value="Unassembled WGS sequence"/>
</dbReference>
<keyword evidence="3" id="KW-1185">Reference proteome</keyword>
<dbReference type="Pfam" id="PF19780">
    <property type="entry name" value="DUF6265"/>
    <property type="match status" value="1"/>
</dbReference>
<reference evidence="2 3" key="1">
    <citation type="submission" date="2021-04" db="EMBL/GenBank/DDBJ databases">
        <authorList>
            <person name="Pira H."/>
            <person name="Risdian C."/>
            <person name="Wink J."/>
        </authorList>
    </citation>
    <scope>NUCLEOTIDE SEQUENCE [LARGE SCALE GENOMIC DNA]</scope>
    <source>
        <strain evidence="2 3">WHA3</strain>
    </source>
</reference>
<name>A0ABS6SGI0_9SPHN</name>
<dbReference type="EMBL" id="JAGSPA010000004">
    <property type="protein sequence ID" value="MBV7257527.1"/>
    <property type="molecule type" value="Genomic_DNA"/>
</dbReference>
<feature type="domain" description="DUF6265" evidence="1">
    <location>
        <begin position="39"/>
        <end position="145"/>
    </location>
</feature>
<protein>
    <recommendedName>
        <fullName evidence="1">DUF6265 domain-containing protein</fullName>
    </recommendedName>
</protein>
<sequence length="164" mass="18311">MKSVIVALSLTLMAFTGTPDVRSLDEGAVSPPATLASLQWLVGHWVGKGLGGETEEVYAAATDGQMMGMFRYVKDGKAGFYEFILIEEREGSLVYRLKHFNRDLTGWEEKDEIVEFPLVAISDDTAWFDGVTLQRAGDDEMRVGLRVGTKDGVRHELFEYQRAE</sequence>